<feature type="domain" description="Arginine repressor C-terminal" evidence="10">
    <location>
        <begin position="71"/>
        <end position="135"/>
    </location>
</feature>
<protein>
    <recommendedName>
        <fullName evidence="8">Arginine repressor</fullName>
    </recommendedName>
</protein>
<evidence type="ECO:0000256" key="3">
    <source>
        <dbReference type="ARBA" id="ARBA00022490"/>
    </source>
</evidence>
<dbReference type="Pfam" id="PF01316">
    <property type="entry name" value="Arg_repressor"/>
    <property type="match status" value="1"/>
</dbReference>
<organism evidence="11 12">
    <name type="scientific">Candidatus Olsenella pullistercoris</name>
    <dbReference type="NCBI Taxonomy" id="2838712"/>
    <lineage>
        <taxon>Bacteria</taxon>
        <taxon>Bacillati</taxon>
        <taxon>Actinomycetota</taxon>
        <taxon>Coriobacteriia</taxon>
        <taxon>Coriobacteriales</taxon>
        <taxon>Atopobiaceae</taxon>
        <taxon>Olsenella</taxon>
    </lineage>
</organism>
<sequence>MRNAEDRRSAIRDIVRTQAIRTQHELVAALEGRGFSCTQATVSRDITEMHLRKLAGGCYILEEDLNLQFVLSEFVVGTTRAEGLVVVRTQPDTARNVASALDDAHLAHVLGTIAGTDTVFVATDSPAGAEEVCSLVAKLSMTA</sequence>
<keyword evidence="3 8" id="KW-0963">Cytoplasm</keyword>
<dbReference type="PANTHER" id="PTHR34471">
    <property type="entry name" value="ARGININE REPRESSOR"/>
    <property type="match status" value="1"/>
</dbReference>
<dbReference type="GO" id="GO:0005737">
    <property type="term" value="C:cytoplasm"/>
    <property type="evidence" value="ECO:0007669"/>
    <property type="project" value="UniProtKB-SubCell"/>
</dbReference>
<dbReference type="GO" id="GO:0003700">
    <property type="term" value="F:DNA-binding transcription factor activity"/>
    <property type="evidence" value="ECO:0007669"/>
    <property type="project" value="UniProtKB-UniRule"/>
</dbReference>
<dbReference type="InterPro" id="IPR036388">
    <property type="entry name" value="WH-like_DNA-bd_sf"/>
</dbReference>
<keyword evidence="7 8" id="KW-0804">Transcription</keyword>
<keyword evidence="4 8" id="KW-0678">Repressor</keyword>
<evidence type="ECO:0000256" key="8">
    <source>
        <dbReference type="HAMAP-Rule" id="MF_00173"/>
    </source>
</evidence>
<reference evidence="11" key="2">
    <citation type="submission" date="2021-04" db="EMBL/GenBank/DDBJ databases">
        <authorList>
            <person name="Gilroy R."/>
        </authorList>
    </citation>
    <scope>NUCLEOTIDE SEQUENCE</scope>
    <source>
        <strain evidence="11">ChiHjej12B11-14209</strain>
    </source>
</reference>
<keyword evidence="5 8" id="KW-0805">Transcription regulation</keyword>
<keyword evidence="8" id="KW-0055">Arginine biosynthesis</keyword>
<evidence type="ECO:0000256" key="1">
    <source>
        <dbReference type="ARBA" id="ARBA00004496"/>
    </source>
</evidence>
<evidence type="ECO:0000313" key="11">
    <source>
        <dbReference type="EMBL" id="HIZ45759.1"/>
    </source>
</evidence>
<evidence type="ECO:0000256" key="5">
    <source>
        <dbReference type="ARBA" id="ARBA00023015"/>
    </source>
</evidence>
<dbReference type="InterPro" id="IPR036390">
    <property type="entry name" value="WH_DNA-bd_sf"/>
</dbReference>
<evidence type="ECO:0000256" key="6">
    <source>
        <dbReference type="ARBA" id="ARBA00023125"/>
    </source>
</evidence>
<comment type="subcellular location">
    <subcellularLocation>
        <location evidence="1 8">Cytoplasm</location>
    </subcellularLocation>
</comment>
<dbReference type="GO" id="GO:0034618">
    <property type="term" value="F:arginine binding"/>
    <property type="evidence" value="ECO:0007669"/>
    <property type="project" value="InterPro"/>
</dbReference>
<dbReference type="PANTHER" id="PTHR34471:SF1">
    <property type="entry name" value="ARGININE REPRESSOR"/>
    <property type="match status" value="1"/>
</dbReference>
<dbReference type="GO" id="GO:0051259">
    <property type="term" value="P:protein complex oligomerization"/>
    <property type="evidence" value="ECO:0007669"/>
    <property type="project" value="InterPro"/>
</dbReference>
<dbReference type="InterPro" id="IPR020900">
    <property type="entry name" value="Arg_repress_DNA-bd"/>
</dbReference>
<dbReference type="Proteomes" id="UP000824062">
    <property type="component" value="Unassembled WGS sequence"/>
</dbReference>
<comment type="caution">
    <text evidence="11">The sequence shown here is derived from an EMBL/GenBank/DDBJ whole genome shotgun (WGS) entry which is preliminary data.</text>
</comment>
<dbReference type="Gene3D" id="3.30.1360.40">
    <property type="match status" value="1"/>
</dbReference>
<dbReference type="PRINTS" id="PR01467">
    <property type="entry name" value="ARGREPRESSOR"/>
</dbReference>
<evidence type="ECO:0000256" key="2">
    <source>
        <dbReference type="ARBA" id="ARBA00008316"/>
    </source>
</evidence>
<dbReference type="EMBL" id="DXBM01000019">
    <property type="protein sequence ID" value="HIZ45759.1"/>
    <property type="molecule type" value="Genomic_DNA"/>
</dbReference>
<evidence type="ECO:0000256" key="7">
    <source>
        <dbReference type="ARBA" id="ARBA00023163"/>
    </source>
</evidence>
<dbReference type="SUPFAM" id="SSF46785">
    <property type="entry name" value="Winged helix' DNA-binding domain"/>
    <property type="match status" value="1"/>
</dbReference>
<dbReference type="HAMAP" id="MF_00173">
    <property type="entry name" value="Arg_repressor"/>
    <property type="match status" value="1"/>
</dbReference>
<comment type="pathway">
    <text evidence="8">Amino-acid biosynthesis; L-arginine biosynthesis [regulation].</text>
</comment>
<dbReference type="Pfam" id="PF02863">
    <property type="entry name" value="Arg_repressor_C"/>
    <property type="match status" value="1"/>
</dbReference>
<proteinExistence type="inferred from homology"/>
<evidence type="ECO:0000256" key="4">
    <source>
        <dbReference type="ARBA" id="ARBA00022491"/>
    </source>
</evidence>
<comment type="similarity">
    <text evidence="2 8">Belongs to the ArgR family.</text>
</comment>
<dbReference type="SUPFAM" id="SSF55252">
    <property type="entry name" value="C-terminal domain of arginine repressor"/>
    <property type="match status" value="1"/>
</dbReference>
<reference evidence="11" key="1">
    <citation type="journal article" date="2021" name="PeerJ">
        <title>Extensive microbial diversity within the chicken gut microbiome revealed by metagenomics and culture.</title>
        <authorList>
            <person name="Gilroy R."/>
            <person name="Ravi A."/>
            <person name="Getino M."/>
            <person name="Pursley I."/>
            <person name="Horton D.L."/>
            <person name="Alikhan N.F."/>
            <person name="Baker D."/>
            <person name="Gharbi K."/>
            <person name="Hall N."/>
            <person name="Watson M."/>
            <person name="Adriaenssens E.M."/>
            <person name="Foster-Nyarko E."/>
            <person name="Jarju S."/>
            <person name="Secka A."/>
            <person name="Antonio M."/>
            <person name="Oren A."/>
            <person name="Chaudhuri R.R."/>
            <person name="La Ragione R."/>
            <person name="Hildebrand F."/>
            <person name="Pallen M.J."/>
        </authorList>
    </citation>
    <scope>NUCLEOTIDE SEQUENCE</scope>
    <source>
        <strain evidence="11">ChiHjej12B11-14209</strain>
    </source>
</reference>
<comment type="function">
    <text evidence="8">Regulates arginine biosynthesis genes.</text>
</comment>
<dbReference type="GO" id="GO:1900079">
    <property type="term" value="P:regulation of arginine biosynthetic process"/>
    <property type="evidence" value="ECO:0007669"/>
    <property type="project" value="UniProtKB-UniRule"/>
</dbReference>
<evidence type="ECO:0000313" key="12">
    <source>
        <dbReference type="Proteomes" id="UP000824062"/>
    </source>
</evidence>
<keyword evidence="6 8" id="KW-0238">DNA-binding</keyword>
<gene>
    <name evidence="8" type="primary">argR</name>
    <name evidence="11" type="ORF">IAA19_01905</name>
</gene>
<dbReference type="InterPro" id="IPR001669">
    <property type="entry name" value="Arg_repress"/>
</dbReference>
<name>A0A9D2JEI9_9ACTN</name>
<dbReference type="Gene3D" id="1.10.10.10">
    <property type="entry name" value="Winged helix-like DNA-binding domain superfamily/Winged helix DNA-binding domain"/>
    <property type="match status" value="1"/>
</dbReference>
<dbReference type="InterPro" id="IPR036251">
    <property type="entry name" value="Arg_repress_C_sf"/>
</dbReference>
<accession>A0A9D2JEI9</accession>
<feature type="domain" description="Arginine repressor DNA-binding" evidence="9">
    <location>
        <begin position="5"/>
        <end position="55"/>
    </location>
</feature>
<dbReference type="GO" id="GO:0003677">
    <property type="term" value="F:DNA binding"/>
    <property type="evidence" value="ECO:0007669"/>
    <property type="project" value="UniProtKB-KW"/>
</dbReference>
<keyword evidence="8" id="KW-0028">Amino-acid biosynthesis</keyword>
<evidence type="ECO:0000259" key="10">
    <source>
        <dbReference type="Pfam" id="PF02863"/>
    </source>
</evidence>
<dbReference type="InterPro" id="IPR020899">
    <property type="entry name" value="Arg_repress_C"/>
</dbReference>
<dbReference type="AlphaFoldDB" id="A0A9D2JEI9"/>
<evidence type="ECO:0000259" key="9">
    <source>
        <dbReference type="Pfam" id="PF01316"/>
    </source>
</evidence>
<dbReference type="GO" id="GO:0006526">
    <property type="term" value="P:L-arginine biosynthetic process"/>
    <property type="evidence" value="ECO:0007669"/>
    <property type="project" value="UniProtKB-KW"/>
</dbReference>